<sequence length="494" mass="55784">MADTSKYHCTRCHDERQHRGVRWPEGFVCRRCYQQATRRRGTCPSCQRPDRLLPGLDDTQAICTDCAGIDDPRLTCTRCGDQDEPHRRGLCARCCLTDDLTALLTTADTGHISTELQPLLDALTSQDHPRSALIWLRNPDVRQLLDGFAQHRLTISHDTFAHYPAERTARHLRDLFISCGILAPYDRNLDRFTSWLKKKLASTPIHQSQQVITGFATWHHLRKLRARSQRQPLENGPIANAKQEITAAIDFTNWLYTRNTPLAQATQSDIDAWLATGPTTRSIARMFVRWCITHQHITAHLEFPYRRARTHPMTSDDERYARLTTILGHRDTPVWVKAATVLLLICAQPVSRIAAIKLDALRTDDSGSLWIRFADAEVELPPPLADPVTELIAQRPNMNTAANQTSQWLFPGVTAGHHINPQTLMGKLRANGIDLQGARNSAMRELVRAIPPAIAATQFGYRAQTTERHAFISGTNWSAYPELRQEPDTTEPGT</sequence>
<evidence type="ECO:0000313" key="1">
    <source>
        <dbReference type="EMBL" id="TCW19937.1"/>
    </source>
</evidence>
<reference evidence="1 2" key="1">
    <citation type="submission" date="2019-03" db="EMBL/GenBank/DDBJ databases">
        <title>Root nodule microbial communities of legume samples collected from USA, Mexico and Botswana.</title>
        <authorList>
            <person name="Hirsch A."/>
        </authorList>
    </citation>
    <scope>NUCLEOTIDE SEQUENCE [LARGE SCALE GENOMIC DNA]</scope>
    <source>
        <strain evidence="1 2">55</strain>
    </source>
</reference>
<dbReference type="SUPFAM" id="SSF56349">
    <property type="entry name" value="DNA breaking-rejoining enzymes"/>
    <property type="match status" value="1"/>
</dbReference>
<gene>
    <name evidence="1" type="ORF">EDD19_13516</name>
</gene>
<organism evidence="1 2">
    <name type="scientific">Dietzia cinnamea</name>
    <dbReference type="NCBI Taxonomy" id="321318"/>
    <lineage>
        <taxon>Bacteria</taxon>
        <taxon>Bacillati</taxon>
        <taxon>Actinomycetota</taxon>
        <taxon>Actinomycetes</taxon>
        <taxon>Mycobacteriales</taxon>
        <taxon>Dietziaceae</taxon>
        <taxon>Dietzia</taxon>
    </lineage>
</organism>
<dbReference type="AlphaFoldDB" id="A0A4R3ZNP6"/>
<comment type="caution">
    <text evidence="1">The sequence shown here is derived from an EMBL/GenBank/DDBJ whole genome shotgun (WGS) entry which is preliminary data.</text>
</comment>
<dbReference type="EMBL" id="SMCX01000035">
    <property type="protein sequence ID" value="TCW19937.1"/>
    <property type="molecule type" value="Genomic_DNA"/>
</dbReference>
<protein>
    <recommendedName>
        <fullName evidence="3">Recombinase XerD</fullName>
    </recommendedName>
</protein>
<accession>A0A4R3ZNP6</accession>
<name>A0A4R3ZNP6_9ACTN</name>
<evidence type="ECO:0008006" key="3">
    <source>
        <dbReference type="Google" id="ProtNLM"/>
    </source>
</evidence>
<dbReference type="GO" id="GO:0003677">
    <property type="term" value="F:DNA binding"/>
    <property type="evidence" value="ECO:0007669"/>
    <property type="project" value="InterPro"/>
</dbReference>
<evidence type="ECO:0000313" key="2">
    <source>
        <dbReference type="Proteomes" id="UP000295805"/>
    </source>
</evidence>
<dbReference type="RefSeq" id="WP_182638211.1">
    <property type="nucleotide sequence ID" value="NZ_CP143053.1"/>
</dbReference>
<dbReference type="GeneID" id="89529073"/>
<dbReference type="Proteomes" id="UP000295805">
    <property type="component" value="Unassembled WGS sequence"/>
</dbReference>
<proteinExistence type="predicted"/>
<dbReference type="InterPro" id="IPR011010">
    <property type="entry name" value="DNA_brk_join_enz"/>
</dbReference>